<dbReference type="SUPFAM" id="SSF50129">
    <property type="entry name" value="GroES-like"/>
    <property type="match status" value="1"/>
</dbReference>
<reference evidence="3 4" key="1">
    <citation type="journal article" date="2015" name="Fungal Genet. Biol.">
        <title>Evolution of novel wood decay mechanisms in Agaricales revealed by the genome sequences of Fistulina hepatica and Cylindrobasidium torrendii.</title>
        <authorList>
            <person name="Floudas D."/>
            <person name="Held B.W."/>
            <person name="Riley R."/>
            <person name="Nagy L.G."/>
            <person name="Koehler G."/>
            <person name="Ransdell A.S."/>
            <person name="Younus H."/>
            <person name="Chow J."/>
            <person name="Chiniquy J."/>
            <person name="Lipzen A."/>
            <person name="Tritt A."/>
            <person name="Sun H."/>
            <person name="Haridas S."/>
            <person name="LaButti K."/>
            <person name="Ohm R.A."/>
            <person name="Kues U."/>
            <person name="Blanchette R.A."/>
            <person name="Grigoriev I.V."/>
            <person name="Minto R.E."/>
            <person name="Hibbett D.S."/>
        </authorList>
    </citation>
    <scope>NUCLEOTIDE SEQUENCE [LARGE SCALE GENOMIC DNA]</scope>
    <source>
        <strain evidence="3 4">FP15055 ss-10</strain>
    </source>
</reference>
<dbReference type="SMART" id="SM00829">
    <property type="entry name" value="PKS_ER"/>
    <property type="match status" value="1"/>
</dbReference>
<dbReference type="InterPro" id="IPR036291">
    <property type="entry name" value="NAD(P)-bd_dom_sf"/>
</dbReference>
<dbReference type="InterPro" id="IPR013149">
    <property type="entry name" value="ADH-like_C"/>
</dbReference>
<dbReference type="CDD" id="cd08243">
    <property type="entry name" value="quinone_oxidoreductase_like_1"/>
    <property type="match status" value="1"/>
</dbReference>
<evidence type="ECO:0000313" key="3">
    <source>
        <dbReference type="EMBL" id="KIY67743.1"/>
    </source>
</evidence>
<dbReference type="Pfam" id="PF00107">
    <property type="entry name" value="ADH_zinc_N"/>
    <property type="match status" value="1"/>
</dbReference>
<dbReference type="PANTHER" id="PTHR44154">
    <property type="entry name" value="QUINONE OXIDOREDUCTASE"/>
    <property type="match status" value="1"/>
</dbReference>
<dbReference type="OrthoDB" id="203908at2759"/>
<feature type="domain" description="Enoyl reductase (ER)" evidence="2">
    <location>
        <begin position="15"/>
        <end position="330"/>
    </location>
</feature>
<evidence type="ECO:0000259" key="2">
    <source>
        <dbReference type="SMART" id="SM00829"/>
    </source>
</evidence>
<dbReference type="AlphaFoldDB" id="A0A0D7BB50"/>
<dbReference type="Proteomes" id="UP000054007">
    <property type="component" value="Unassembled WGS sequence"/>
</dbReference>
<proteinExistence type="predicted"/>
<gene>
    <name evidence="3" type="ORF">CYLTODRAFT_422263</name>
</gene>
<evidence type="ECO:0000256" key="1">
    <source>
        <dbReference type="ARBA" id="ARBA00022857"/>
    </source>
</evidence>
<keyword evidence="1" id="KW-0521">NADP</keyword>
<organism evidence="3 4">
    <name type="scientific">Cylindrobasidium torrendii FP15055 ss-10</name>
    <dbReference type="NCBI Taxonomy" id="1314674"/>
    <lineage>
        <taxon>Eukaryota</taxon>
        <taxon>Fungi</taxon>
        <taxon>Dikarya</taxon>
        <taxon>Basidiomycota</taxon>
        <taxon>Agaricomycotina</taxon>
        <taxon>Agaricomycetes</taxon>
        <taxon>Agaricomycetidae</taxon>
        <taxon>Agaricales</taxon>
        <taxon>Marasmiineae</taxon>
        <taxon>Physalacriaceae</taxon>
        <taxon>Cylindrobasidium</taxon>
    </lineage>
</organism>
<dbReference type="InterPro" id="IPR013154">
    <property type="entry name" value="ADH-like_N"/>
</dbReference>
<dbReference type="InterPro" id="IPR011032">
    <property type="entry name" value="GroES-like_sf"/>
</dbReference>
<dbReference type="GO" id="GO:0016491">
    <property type="term" value="F:oxidoreductase activity"/>
    <property type="evidence" value="ECO:0007669"/>
    <property type="project" value="InterPro"/>
</dbReference>
<name>A0A0D7BB50_9AGAR</name>
<protein>
    <submittedName>
        <fullName evidence="3">GroES-like protein</fullName>
    </submittedName>
</protein>
<accession>A0A0D7BB50</accession>
<dbReference type="Gene3D" id="3.40.50.720">
    <property type="entry name" value="NAD(P)-binding Rossmann-like Domain"/>
    <property type="match status" value="1"/>
</dbReference>
<sequence>MTVTTMKAVVLDEPGPPENLQIRTDFPRPTPHKGEVLIRVKACGLNRSEMFTRQGHSPSVTFPRILGIEAVGVVAACPSHEFPIGAVVATAMGGMGREWDGGYAEYVCAPISQIVQLEGLEEDGVDWKILGALPEMMQTAWGSLFKSLQIKAGETLLIRGGTTSVGLAAASLAKSHGVRIVATTRNAESVEMLKENGADEVIIDTGAIEGRVRERYPEGIDKVLELVGVVTLKDSLACAKLGGVVCVTGIAGNRWTLDNLNPMEYIPTGVYLTVYSGGVAELRQTPLADILKQITKGELKLAIGKVFKLVDIVEAHRVMEAGKAGGKIVITM</sequence>
<dbReference type="PANTHER" id="PTHR44154:SF1">
    <property type="entry name" value="QUINONE OXIDOREDUCTASE"/>
    <property type="match status" value="1"/>
</dbReference>
<evidence type="ECO:0000313" key="4">
    <source>
        <dbReference type="Proteomes" id="UP000054007"/>
    </source>
</evidence>
<keyword evidence="4" id="KW-1185">Reference proteome</keyword>
<dbReference type="Gene3D" id="3.90.180.10">
    <property type="entry name" value="Medium-chain alcohol dehydrogenases, catalytic domain"/>
    <property type="match status" value="1"/>
</dbReference>
<dbReference type="EMBL" id="KN880518">
    <property type="protein sequence ID" value="KIY67743.1"/>
    <property type="molecule type" value="Genomic_DNA"/>
</dbReference>
<dbReference type="SUPFAM" id="SSF51735">
    <property type="entry name" value="NAD(P)-binding Rossmann-fold domains"/>
    <property type="match status" value="1"/>
</dbReference>
<dbReference type="STRING" id="1314674.A0A0D7BB50"/>
<dbReference type="Pfam" id="PF08240">
    <property type="entry name" value="ADH_N"/>
    <property type="match status" value="1"/>
</dbReference>
<dbReference type="InterPro" id="IPR051603">
    <property type="entry name" value="Zinc-ADH_QOR/CCCR"/>
</dbReference>
<dbReference type="InterPro" id="IPR020843">
    <property type="entry name" value="ER"/>
</dbReference>